<dbReference type="EMBL" id="MU853356">
    <property type="protein sequence ID" value="KAK4109476.1"/>
    <property type="molecule type" value="Genomic_DNA"/>
</dbReference>
<name>A0AAN6QGZ4_9PEZI</name>
<evidence type="ECO:0000313" key="3">
    <source>
        <dbReference type="Proteomes" id="UP001302812"/>
    </source>
</evidence>
<evidence type="ECO:0000256" key="1">
    <source>
        <dbReference type="SAM" id="MobiDB-lite"/>
    </source>
</evidence>
<protein>
    <submittedName>
        <fullName evidence="2">Uncharacterized protein</fullName>
    </submittedName>
</protein>
<proteinExistence type="predicted"/>
<organism evidence="2 3">
    <name type="scientific">Canariomyces notabilis</name>
    <dbReference type="NCBI Taxonomy" id="2074819"/>
    <lineage>
        <taxon>Eukaryota</taxon>
        <taxon>Fungi</taxon>
        <taxon>Dikarya</taxon>
        <taxon>Ascomycota</taxon>
        <taxon>Pezizomycotina</taxon>
        <taxon>Sordariomycetes</taxon>
        <taxon>Sordariomycetidae</taxon>
        <taxon>Sordariales</taxon>
        <taxon>Chaetomiaceae</taxon>
        <taxon>Canariomyces</taxon>
    </lineage>
</organism>
<feature type="compositionally biased region" description="Polar residues" evidence="1">
    <location>
        <begin position="1"/>
        <end position="25"/>
    </location>
</feature>
<dbReference type="AlphaFoldDB" id="A0AAN6QGZ4"/>
<dbReference type="Proteomes" id="UP001302812">
    <property type="component" value="Unassembled WGS sequence"/>
</dbReference>
<reference evidence="2" key="1">
    <citation type="journal article" date="2023" name="Mol. Phylogenet. Evol.">
        <title>Genome-scale phylogeny and comparative genomics of the fungal order Sordariales.</title>
        <authorList>
            <person name="Hensen N."/>
            <person name="Bonometti L."/>
            <person name="Westerberg I."/>
            <person name="Brannstrom I.O."/>
            <person name="Guillou S."/>
            <person name="Cros-Aarteil S."/>
            <person name="Calhoun S."/>
            <person name="Haridas S."/>
            <person name="Kuo A."/>
            <person name="Mondo S."/>
            <person name="Pangilinan J."/>
            <person name="Riley R."/>
            <person name="LaButti K."/>
            <person name="Andreopoulos B."/>
            <person name="Lipzen A."/>
            <person name="Chen C."/>
            <person name="Yan M."/>
            <person name="Daum C."/>
            <person name="Ng V."/>
            <person name="Clum A."/>
            <person name="Steindorff A."/>
            <person name="Ohm R.A."/>
            <person name="Martin F."/>
            <person name="Silar P."/>
            <person name="Natvig D.O."/>
            <person name="Lalanne C."/>
            <person name="Gautier V."/>
            <person name="Ament-Velasquez S.L."/>
            <person name="Kruys A."/>
            <person name="Hutchinson M.I."/>
            <person name="Powell A.J."/>
            <person name="Barry K."/>
            <person name="Miller A.N."/>
            <person name="Grigoriev I.V."/>
            <person name="Debuchy R."/>
            <person name="Gladieux P."/>
            <person name="Hiltunen Thoren M."/>
            <person name="Johannesson H."/>
        </authorList>
    </citation>
    <scope>NUCLEOTIDE SEQUENCE</scope>
    <source>
        <strain evidence="2">CBS 508.74</strain>
    </source>
</reference>
<comment type="caution">
    <text evidence="2">The sequence shown here is derived from an EMBL/GenBank/DDBJ whole genome shotgun (WGS) entry which is preliminary data.</text>
</comment>
<sequence length="152" mass="16443">MQHAQDTLDQPTSQQSVTSSRQATSEKGARSGMEAAMRHDQRSRTLFSQLDFSSLPLAGKLPAPPNRPFQAKVTTCCNNGAPLLALPQKNLTPPQDSIGRVPSREGVLHGAGDFPRPPASIQLRNQKRKTGERYVHVHIVSTGTAAQSSTLH</sequence>
<reference evidence="2" key="2">
    <citation type="submission" date="2023-05" db="EMBL/GenBank/DDBJ databases">
        <authorList>
            <consortium name="Lawrence Berkeley National Laboratory"/>
            <person name="Steindorff A."/>
            <person name="Hensen N."/>
            <person name="Bonometti L."/>
            <person name="Westerberg I."/>
            <person name="Brannstrom I.O."/>
            <person name="Guillou S."/>
            <person name="Cros-Aarteil S."/>
            <person name="Calhoun S."/>
            <person name="Haridas S."/>
            <person name="Kuo A."/>
            <person name="Mondo S."/>
            <person name="Pangilinan J."/>
            <person name="Riley R."/>
            <person name="Labutti K."/>
            <person name="Andreopoulos B."/>
            <person name="Lipzen A."/>
            <person name="Chen C."/>
            <person name="Yanf M."/>
            <person name="Daum C."/>
            <person name="Ng V."/>
            <person name="Clum A."/>
            <person name="Ohm R."/>
            <person name="Martin F."/>
            <person name="Silar P."/>
            <person name="Natvig D."/>
            <person name="Lalanne C."/>
            <person name="Gautier V."/>
            <person name="Ament-Velasquez S.L."/>
            <person name="Kruys A."/>
            <person name="Hutchinson M.I."/>
            <person name="Powell A.J."/>
            <person name="Barry K."/>
            <person name="Miller A.N."/>
            <person name="Grigoriev I.V."/>
            <person name="Debuchy R."/>
            <person name="Gladieux P."/>
            <person name="Thoren M.H."/>
            <person name="Johannesson H."/>
        </authorList>
    </citation>
    <scope>NUCLEOTIDE SEQUENCE</scope>
    <source>
        <strain evidence="2">CBS 508.74</strain>
    </source>
</reference>
<dbReference type="RefSeq" id="XP_064667046.1">
    <property type="nucleotide sequence ID" value="XM_064815871.1"/>
</dbReference>
<dbReference type="GeneID" id="89939996"/>
<evidence type="ECO:0000313" key="2">
    <source>
        <dbReference type="EMBL" id="KAK4109476.1"/>
    </source>
</evidence>
<accession>A0AAN6QGZ4</accession>
<feature type="region of interest" description="Disordered" evidence="1">
    <location>
        <begin position="1"/>
        <end position="38"/>
    </location>
</feature>
<keyword evidence="3" id="KW-1185">Reference proteome</keyword>
<gene>
    <name evidence="2" type="ORF">N656DRAFT_783069</name>
</gene>